<organism evidence="3 4">
    <name type="scientific">Desulfosarcina alkanivorans</name>
    <dbReference type="NCBI Taxonomy" id="571177"/>
    <lineage>
        <taxon>Bacteria</taxon>
        <taxon>Pseudomonadati</taxon>
        <taxon>Thermodesulfobacteriota</taxon>
        <taxon>Desulfobacteria</taxon>
        <taxon>Desulfobacterales</taxon>
        <taxon>Desulfosarcinaceae</taxon>
        <taxon>Desulfosarcina</taxon>
    </lineage>
</organism>
<accession>A0A5K7YZB6</accession>
<dbReference type="EMBL" id="AP021874">
    <property type="protein sequence ID" value="BBO72531.1"/>
    <property type="molecule type" value="Genomic_DNA"/>
</dbReference>
<evidence type="ECO:0000313" key="4">
    <source>
        <dbReference type="Proteomes" id="UP000427906"/>
    </source>
</evidence>
<dbReference type="SUPFAM" id="SSF53850">
    <property type="entry name" value="Periplasmic binding protein-like II"/>
    <property type="match status" value="1"/>
</dbReference>
<dbReference type="OrthoDB" id="368476at2"/>
<feature type="domain" description="Solute-binding protein family 3/N-terminal" evidence="2">
    <location>
        <begin position="25"/>
        <end position="274"/>
    </location>
</feature>
<evidence type="ECO:0000256" key="1">
    <source>
        <dbReference type="ARBA" id="ARBA00022729"/>
    </source>
</evidence>
<dbReference type="AlphaFoldDB" id="A0A5K7YZB6"/>
<reference evidence="3 4" key="1">
    <citation type="submission" date="2019-11" db="EMBL/GenBank/DDBJ databases">
        <title>Comparative genomics of hydrocarbon-degrading Desulfosarcina strains.</title>
        <authorList>
            <person name="Watanabe M."/>
            <person name="Kojima H."/>
            <person name="Fukui M."/>
        </authorList>
    </citation>
    <scope>NUCLEOTIDE SEQUENCE [LARGE SCALE GENOMIC DNA]</scope>
    <source>
        <strain evidence="3 4">PL12</strain>
    </source>
</reference>
<dbReference type="InterPro" id="IPR001638">
    <property type="entry name" value="Solute-binding_3/MltF_N"/>
</dbReference>
<sequence>MILALGTWRPPAHGQDLKDVLKAGKLRHLGIPYANFVSSRGDGLDVELMQRFAAHLGVDYEFVQSSWPTIIPDLTGKTIRPEGDDVAVTGSSEVRGDVIATGFTVLAWRRKIVNFSTASFPTGVWLITRADSKINPVTPSGSIRDDIDTVKAGLNGHSVLALKDSCLDPGLYQLGKTGATIQLLDPERDLDEMIPLVIARRTDTSLMDVPVALIALEKWPGQIKVVGPISLQQEMAPAFAKSSPELLAAFEAFFKHFKEEGTYNRLVAKYYPTVFAYYPDFF</sequence>
<dbReference type="KEGG" id="dalk:DSCA_64610"/>
<keyword evidence="1" id="KW-0732">Signal</keyword>
<name>A0A5K7YZB6_9BACT</name>
<dbReference type="Pfam" id="PF00497">
    <property type="entry name" value="SBP_bac_3"/>
    <property type="match status" value="1"/>
</dbReference>
<dbReference type="RefSeq" id="WP_155320217.1">
    <property type="nucleotide sequence ID" value="NZ_AP021874.1"/>
</dbReference>
<dbReference type="SMART" id="SM00062">
    <property type="entry name" value="PBPb"/>
    <property type="match status" value="1"/>
</dbReference>
<protein>
    <submittedName>
        <fullName evidence="3">ABC transporter substrate-binding protein</fullName>
    </submittedName>
</protein>
<dbReference type="Gene3D" id="3.40.190.10">
    <property type="entry name" value="Periplasmic binding protein-like II"/>
    <property type="match status" value="2"/>
</dbReference>
<evidence type="ECO:0000313" key="3">
    <source>
        <dbReference type="EMBL" id="BBO72531.1"/>
    </source>
</evidence>
<proteinExistence type="predicted"/>
<keyword evidence="4" id="KW-1185">Reference proteome</keyword>
<dbReference type="PANTHER" id="PTHR35936:SF17">
    <property type="entry name" value="ARGININE-BINDING EXTRACELLULAR PROTEIN ARTP"/>
    <property type="match status" value="1"/>
</dbReference>
<dbReference type="PANTHER" id="PTHR35936">
    <property type="entry name" value="MEMBRANE-BOUND LYTIC MUREIN TRANSGLYCOSYLASE F"/>
    <property type="match status" value="1"/>
</dbReference>
<gene>
    <name evidence="3" type="ORF">DSCA_64610</name>
</gene>
<dbReference type="Proteomes" id="UP000427906">
    <property type="component" value="Chromosome"/>
</dbReference>
<evidence type="ECO:0000259" key="2">
    <source>
        <dbReference type="SMART" id="SM00062"/>
    </source>
</evidence>